<feature type="region of interest" description="Disordered" evidence="4">
    <location>
        <begin position="426"/>
        <end position="461"/>
    </location>
</feature>
<gene>
    <name evidence="6" type="ORF">KP509_34G074300</name>
</gene>
<dbReference type="OrthoDB" id="26838at2759"/>
<keyword evidence="2" id="KW-0547">Nucleotide-binding</keyword>
<dbReference type="InterPro" id="IPR034081">
    <property type="entry name" value="R3H_AAA"/>
</dbReference>
<feature type="region of interest" description="Disordered" evidence="4">
    <location>
        <begin position="668"/>
        <end position="699"/>
    </location>
</feature>
<evidence type="ECO:0000313" key="6">
    <source>
        <dbReference type="EMBL" id="KAH7284864.1"/>
    </source>
</evidence>
<dbReference type="Proteomes" id="UP000825935">
    <property type="component" value="Chromosome 34"/>
</dbReference>
<dbReference type="InterPro" id="IPR027417">
    <property type="entry name" value="P-loop_NTPase"/>
</dbReference>
<dbReference type="AlphaFoldDB" id="A0A8T2QMN2"/>
<proteinExistence type="predicted"/>
<dbReference type="PANTHER" id="PTHR20953">
    <property type="entry name" value="KINASE-RELATED"/>
    <property type="match status" value="1"/>
</dbReference>
<dbReference type="SUPFAM" id="SSF52540">
    <property type="entry name" value="P-loop containing nucleoside triphosphate hydrolases"/>
    <property type="match status" value="1"/>
</dbReference>
<keyword evidence="1" id="KW-0150">Chloroplast</keyword>
<dbReference type="Gene3D" id="3.40.50.300">
    <property type="entry name" value="P-loop containing nucleotide triphosphate hydrolases"/>
    <property type="match status" value="1"/>
</dbReference>
<keyword evidence="3" id="KW-0067">ATP-binding</keyword>
<dbReference type="Pfam" id="PF19568">
    <property type="entry name" value="Spore_III_AA"/>
    <property type="match status" value="1"/>
</dbReference>
<dbReference type="Pfam" id="PF25516">
    <property type="entry name" value="PTPase"/>
    <property type="match status" value="1"/>
</dbReference>
<dbReference type="PRINTS" id="PR00830">
    <property type="entry name" value="ENDOLAPTASE"/>
</dbReference>
<dbReference type="InterPro" id="IPR058670">
    <property type="entry name" value="PTPase_dom"/>
</dbReference>
<evidence type="ECO:0000256" key="2">
    <source>
        <dbReference type="ARBA" id="ARBA00022741"/>
    </source>
</evidence>
<organism evidence="6 7">
    <name type="scientific">Ceratopteris richardii</name>
    <name type="common">Triangle waterfern</name>
    <dbReference type="NCBI Taxonomy" id="49495"/>
    <lineage>
        <taxon>Eukaryota</taxon>
        <taxon>Viridiplantae</taxon>
        <taxon>Streptophyta</taxon>
        <taxon>Embryophyta</taxon>
        <taxon>Tracheophyta</taxon>
        <taxon>Polypodiopsida</taxon>
        <taxon>Polypodiidae</taxon>
        <taxon>Polypodiales</taxon>
        <taxon>Pteridineae</taxon>
        <taxon>Pteridaceae</taxon>
        <taxon>Parkerioideae</taxon>
        <taxon>Ceratopteris</taxon>
    </lineage>
</organism>
<feature type="compositionally biased region" description="Acidic residues" evidence="4">
    <location>
        <begin position="439"/>
        <end position="453"/>
    </location>
</feature>
<dbReference type="GO" id="GO:0005524">
    <property type="term" value="F:ATP binding"/>
    <property type="evidence" value="ECO:0007669"/>
    <property type="project" value="UniProtKB-KW"/>
</dbReference>
<reference evidence="6" key="1">
    <citation type="submission" date="2021-08" db="EMBL/GenBank/DDBJ databases">
        <title>WGS assembly of Ceratopteris richardii.</title>
        <authorList>
            <person name="Marchant D.B."/>
            <person name="Chen G."/>
            <person name="Jenkins J."/>
            <person name="Shu S."/>
            <person name="Leebens-Mack J."/>
            <person name="Grimwood J."/>
            <person name="Schmutz J."/>
            <person name="Soltis P."/>
            <person name="Soltis D."/>
            <person name="Chen Z.-H."/>
        </authorList>
    </citation>
    <scope>NUCLEOTIDE SEQUENCE</scope>
    <source>
        <strain evidence="6">Whitten #5841</strain>
        <tissue evidence="6">Leaf</tissue>
    </source>
</reference>
<feature type="region of interest" description="Disordered" evidence="4">
    <location>
        <begin position="562"/>
        <end position="583"/>
    </location>
</feature>
<feature type="domain" description="AAA+ ATPase" evidence="5">
    <location>
        <begin position="207"/>
        <end position="338"/>
    </location>
</feature>
<evidence type="ECO:0000313" key="7">
    <source>
        <dbReference type="Proteomes" id="UP000825935"/>
    </source>
</evidence>
<keyword evidence="1" id="KW-0934">Plastid</keyword>
<evidence type="ECO:0000259" key="5">
    <source>
        <dbReference type="SMART" id="SM00382"/>
    </source>
</evidence>
<dbReference type="EMBL" id="CM035439">
    <property type="protein sequence ID" value="KAH7284864.1"/>
    <property type="molecule type" value="Genomic_DNA"/>
</dbReference>
<evidence type="ECO:0000256" key="1">
    <source>
        <dbReference type="ARBA" id="ARBA00022528"/>
    </source>
</evidence>
<evidence type="ECO:0000256" key="3">
    <source>
        <dbReference type="ARBA" id="ARBA00022840"/>
    </source>
</evidence>
<sequence length="699" mass="75890">MVEISKLTQTSSFEALQLQGFLKRVSLNGTATLKSMFSQAEARHVCMWACLRRPSPPAIFSTLIDPSGKSSGFQKRFPCTSLAPPEGFKHELDQLLELLPIHIKRSLEEHPELPQLVEIVLDLGRYPVARFPSGDSRLAQDVLTTADLEQAISRVGDFADDNRAGIDRTLHRISAIRNRPGRIIGLTCRVGRSVSGSAEMARDLVEKGGSLLLMGPPGVGKTTAIREIARMLADEYNKRVIIVDTSNEIAGDGDIPHPGIGRARRMQVANVDMQHKVMIEAVENHMPEAIVIDEIGTELEAHAAGTIAQRGVQLVATAHGMSIENLIKNPSLHILGGGIQSVTLGDDEARRRGVQKSVLERKGPPTFMSALEMISRTEWRIHHSLAATIDALLAGRIPLFEERHMNQSGGFDSKVSLESMNQPFDFKRGQSATSGADSSIEDDDDGSETDEEVLGSSTKSEQLWKPGDAPLLLYTYQISDSSLEQVVEVMGLDNAIQLTDDLGAADAVLALRSKLNLSSWVRGIAKYRQLPIFVIKANTMPQMVRALRTILGMESLGSSNSLSNKIKDDTKARSEGIGKGLSSSRKATLEDEVDALEQEARLAIEQIVIPKGQPVELLPRSLEIIESQIKLIESYQLGTELAGLGNSSRIRILPYLLTGNTGILPAADTSIKSGDPNDIGPETLGTSGTSVSRLPILPE</sequence>
<dbReference type="InterPro" id="IPR045735">
    <property type="entry name" value="Spore_III_AA_AAA+_ATPase"/>
</dbReference>
<dbReference type="OMA" id="DELWRIN"/>
<dbReference type="InterPro" id="IPR003593">
    <property type="entry name" value="AAA+_ATPase"/>
</dbReference>
<accession>A0A8T2QMN2</accession>
<comment type="caution">
    <text evidence="6">The sequence shown here is derived from an EMBL/GenBank/DDBJ whole genome shotgun (WGS) entry which is preliminary data.</text>
</comment>
<dbReference type="CDD" id="cd02645">
    <property type="entry name" value="R3H_AAA"/>
    <property type="match status" value="1"/>
</dbReference>
<dbReference type="FunFam" id="3.40.50.300:FF:001088">
    <property type="entry name" value="uncharacterized protein ycf45 isoform X2"/>
    <property type="match status" value="1"/>
</dbReference>
<name>A0A8T2QMN2_CERRI</name>
<keyword evidence="7" id="KW-1185">Reference proteome</keyword>
<dbReference type="SMART" id="SM00382">
    <property type="entry name" value="AAA"/>
    <property type="match status" value="1"/>
</dbReference>
<dbReference type="CDD" id="cd00009">
    <property type="entry name" value="AAA"/>
    <property type="match status" value="1"/>
</dbReference>
<dbReference type="PANTHER" id="PTHR20953:SF3">
    <property type="entry name" value="P-LOOP CONTAINING NUCLEOSIDE TRIPHOSPHATE HYDROLASES SUPERFAMILY PROTEIN"/>
    <property type="match status" value="1"/>
</dbReference>
<evidence type="ECO:0000256" key="4">
    <source>
        <dbReference type="SAM" id="MobiDB-lite"/>
    </source>
</evidence>
<protein>
    <recommendedName>
        <fullName evidence="5">AAA+ ATPase domain-containing protein</fullName>
    </recommendedName>
</protein>
<feature type="compositionally biased region" description="Basic and acidic residues" evidence="4">
    <location>
        <begin position="565"/>
        <end position="576"/>
    </location>
</feature>